<dbReference type="EMBL" id="LAHO01000003">
    <property type="protein sequence ID" value="KKO46500.1"/>
    <property type="molecule type" value="Genomic_DNA"/>
</dbReference>
<dbReference type="InterPro" id="IPR049492">
    <property type="entry name" value="BD-FAE-like_dom"/>
</dbReference>
<name>A0A0M2VA27_9GAMM</name>
<organism evidence="3 4">
    <name type="scientific">Arsukibacterium ikkense</name>
    <dbReference type="NCBI Taxonomy" id="336831"/>
    <lineage>
        <taxon>Bacteria</taxon>
        <taxon>Pseudomonadati</taxon>
        <taxon>Pseudomonadota</taxon>
        <taxon>Gammaproteobacteria</taxon>
        <taxon>Chromatiales</taxon>
        <taxon>Chromatiaceae</taxon>
        <taxon>Arsukibacterium</taxon>
    </lineage>
</organism>
<reference evidence="3 4" key="1">
    <citation type="submission" date="2015-03" db="EMBL/GenBank/DDBJ databases">
        <title>Draft genome sequences of two protease-producing strains of Arsukibacterium isolated from two cold and alkaline environments.</title>
        <authorList>
            <person name="Lylloff J.E."/>
            <person name="Skov L.B."/>
            <person name="Jepsen M."/>
            <person name="Hallin P.F."/>
            <person name="Sorensen S.J."/>
            <person name="Stougaard P."/>
            <person name="Glaring M.A."/>
        </authorList>
    </citation>
    <scope>NUCLEOTIDE SEQUENCE [LARGE SCALE GENOMIC DNA]</scope>
    <source>
        <strain evidence="3 4">GCM72</strain>
    </source>
</reference>
<keyword evidence="1" id="KW-0378">Hydrolase</keyword>
<evidence type="ECO:0000256" key="1">
    <source>
        <dbReference type="ARBA" id="ARBA00022801"/>
    </source>
</evidence>
<dbReference type="STRING" id="336831.WG68_04065"/>
<proteinExistence type="predicted"/>
<dbReference type="Proteomes" id="UP000034228">
    <property type="component" value="Unassembled WGS sequence"/>
</dbReference>
<dbReference type="InterPro" id="IPR050300">
    <property type="entry name" value="GDXG_lipolytic_enzyme"/>
</dbReference>
<keyword evidence="4" id="KW-1185">Reference proteome</keyword>
<dbReference type="Gene3D" id="3.40.50.1820">
    <property type="entry name" value="alpha/beta hydrolase"/>
    <property type="match status" value="1"/>
</dbReference>
<feature type="domain" description="BD-FAE-like" evidence="2">
    <location>
        <begin position="62"/>
        <end position="256"/>
    </location>
</feature>
<sequence length="294" mass="31438">MLLACCLFITGCANRNSQTLAESPAPEMLLSQVSYSSLLNLPAAAAGIKLAYGDNPLQFGHLYLPQISAQQPVPLLVFIHGGCWLNAYDIAHSNAFSQAVATTGIAVWSLEYRRVGDTGGGWPGSYDDVLAGIAHAQTSLSAYPIDLTQVVLAGHSAGGQLALLAAGHSYHHQAANKQPLLAPVKGVIGLAAITDLLSYQSDESSCQRATRQFLGGNYPQLADGYQQASPQQQPMHPLTMLLQGSDDSIVPLTQATNSGMPFQLLDNAGHFDWIHPQTEAYKHFLFTLQELLAQ</sequence>
<evidence type="ECO:0000313" key="3">
    <source>
        <dbReference type="EMBL" id="KKO46500.1"/>
    </source>
</evidence>
<protein>
    <submittedName>
        <fullName evidence="3">Esterase</fullName>
    </submittedName>
</protein>
<comment type="caution">
    <text evidence="3">The sequence shown here is derived from an EMBL/GenBank/DDBJ whole genome shotgun (WGS) entry which is preliminary data.</text>
</comment>
<dbReference type="GO" id="GO:0016787">
    <property type="term" value="F:hydrolase activity"/>
    <property type="evidence" value="ECO:0007669"/>
    <property type="project" value="UniProtKB-KW"/>
</dbReference>
<dbReference type="PANTHER" id="PTHR48081:SF33">
    <property type="entry name" value="KYNURENINE FORMAMIDASE"/>
    <property type="match status" value="1"/>
</dbReference>
<dbReference type="Pfam" id="PF20434">
    <property type="entry name" value="BD-FAE"/>
    <property type="match status" value="1"/>
</dbReference>
<dbReference type="PANTHER" id="PTHR48081">
    <property type="entry name" value="AB HYDROLASE SUPERFAMILY PROTEIN C4A8.06C"/>
    <property type="match status" value="1"/>
</dbReference>
<dbReference type="AlphaFoldDB" id="A0A0M2VA27"/>
<evidence type="ECO:0000259" key="2">
    <source>
        <dbReference type="Pfam" id="PF20434"/>
    </source>
</evidence>
<evidence type="ECO:0000313" key="4">
    <source>
        <dbReference type="Proteomes" id="UP000034228"/>
    </source>
</evidence>
<gene>
    <name evidence="3" type="ORF">WG68_04065</name>
</gene>
<dbReference type="InterPro" id="IPR029058">
    <property type="entry name" value="AB_hydrolase_fold"/>
</dbReference>
<accession>A0A0M2VA27</accession>
<dbReference type="SUPFAM" id="SSF53474">
    <property type="entry name" value="alpha/beta-Hydrolases"/>
    <property type="match status" value="1"/>
</dbReference>